<organism evidence="8 9">
    <name type="scientific">Pseudocohnilembus persalinus</name>
    <name type="common">Ciliate</name>
    <dbReference type="NCBI Taxonomy" id="266149"/>
    <lineage>
        <taxon>Eukaryota</taxon>
        <taxon>Sar</taxon>
        <taxon>Alveolata</taxon>
        <taxon>Ciliophora</taxon>
        <taxon>Intramacronucleata</taxon>
        <taxon>Oligohymenophorea</taxon>
        <taxon>Scuticociliatia</taxon>
        <taxon>Philasterida</taxon>
        <taxon>Pseudocohnilembidae</taxon>
        <taxon>Pseudocohnilembus</taxon>
    </lineage>
</organism>
<dbReference type="Pfam" id="PF10277">
    <property type="entry name" value="Frag1"/>
    <property type="match status" value="1"/>
</dbReference>
<comment type="caution">
    <text evidence="8">The sequence shown here is derived from an EMBL/GenBank/DDBJ whole genome shotgun (WGS) entry which is preliminary data.</text>
</comment>
<feature type="transmembrane region" description="Helical" evidence="6">
    <location>
        <begin position="165"/>
        <end position="190"/>
    </location>
</feature>
<accession>A0A0V0QCC3</accession>
<comment type="subcellular location">
    <subcellularLocation>
        <location evidence="1">Endomembrane system</location>
        <topology evidence="1">Multi-pass membrane protein</topology>
    </subcellularLocation>
</comment>
<feature type="transmembrane region" description="Helical" evidence="6">
    <location>
        <begin position="234"/>
        <end position="252"/>
    </location>
</feature>
<dbReference type="EMBL" id="LDAU01000202">
    <property type="protein sequence ID" value="KRW99900.1"/>
    <property type="molecule type" value="Genomic_DNA"/>
</dbReference>
<sequence length="395" mass="45949">MGSSDYYTGNVPIKYIPLVYAILIMATCVANYIICQKNDTCYPFPYSTITNCSTMYPNNVLFRFFLLLPSFSAFVIFGVYYSWLNYQSQKLLLGKFESPIAIKQLGYLGIPFFWLAVCTIDQGKMNDTLHIIGAVTFFALWAFACWLMFFTLLKIFTRNPLVTSYYSIGIKLVVVVYQFIYVVQAIIALFQPKDPNSEAVSAEVNSEKYSHLNKVGIYGINSPNVDPNNKYEVYIEWGTMFSCLIFIATMYIDLSKVYMSLDVNYNYVFAEIQQKQEKLQSKLVKFEQKRKEKIEQEEQSIRLTQIKQQQQLQQGSFSQLNTSTNSLNMQPVYQQPLQYQQINQQQQQLSQQQQFQQQQQQPQFIYVQPQQDSSRQRAGVVQSPQIYQGIQLQQF</sequence>
<feature type="domain" description="CWH43-like N-terminal" evidence="7">
    <location>
        <begin position="14"/>
        <end position="256"/>
    </location>
</feature>
<evidence type="ECO:0000256" key="2">
    <source>
        <dbReference type="ARBA" id="ARBA00022692"/>
    </source>
</evidence>
<feature type="transmembrane region" description="Helical" evidence="6">
    <location>
        <begin position="64"/>
        <end position="84"/>
    </location>
</feature>
<evidence type="ECO:0000313" key="9">
    <source>
        <dbReference type="Proteomes" id="UP000054937"/>
    </source>
</evidence>
<dbReference type="PANTHER" id="PTHR21324">
    <property type="entry name" value="FASTING-INDUCIBLE INTEGRAL MEMBRANE PROTEIN TM6P1-RELATED"/>
    <property type="match status" value="1"/>
</dbReference>
<gene>
    <name evidence="8" type="ORF">PPERSA_12576</name>
</gene>
<keyword evidence="4 6" id="KW-0472">Membrane</keyword>
<evidence type="ECO:0000313" key="8">
    <source>
        <dbReference type="EMBL" id="KRW99900.1"/>
    </source>
</evidence>
<feature type="coiled-coil region" evidence="5">
    <location>
        <begin position="269"/>
        <end position="296"/>
    </location>
</feature>
<dbReference type="PANTHER" id="PTHR21324:SF2">
    <property type="entry name" value="EG:22E5.9 PROTEIN"/>
    <property type="match status" value="1"/>
</dbReference>
<dbReference type="InterPro" id="IPR019402">
    <property type="entry name" value="CWH43_N"/>
</dbReference>
<feature type="transmembrane region" description="Helical" evidence="6">
    <location>
        <begin position="105"/>
        <end position="123"/>
    </location>
</feature>
<name>A0A0V0QCC3_PSEPJ</name>
<protein>
    <recommendedName>
        <fullName evidence="7">CWH43-like N-terminal domain-containing protein</fullName>
    </recommendedName>
</protein>
<keyword evidence="2 6" id="KW-0812">Transmembrane</keyword>
<keyword evidence="5" id="KW-0175">Coiled coil</keyword>
<proteinExistence type="predicted"/>
<dbReference type="Proteomes" id="UP000054937">
    <property type="component" value="Unassembled WGS sequence"/>
</dbReference>
<evidence type="ECO:0000259" key="7">
    <source>
        <dbReference type="Pfam" id="PF10277"/>
    </source>
</evidence>
<feature type="transmembrane region" description="Helical" evidence="6">
    <location>
        <begin position="129"/>
        <end position="153"/>
    </location>
</feature>
<evidence type="ECO:0000256" key="1">
    <source>
        <dbReference type="ARBA" id="ARBA00004127"/>
    </source>
</evidence>
<dbReference type="GO" id="GO:0012505">
    <property type="term" value="C:endomembrane system"/>
    <property type="evidence" value="ECO:0007669"/>
    <property type="project" value="UniProtKB-SubCell"/>
</dbReference>
<dbReference type="AlphaFoldDB" id="A0A0V0QCC3"/>
<reference evidence="8 9" key="1">
    <citation type="journal article" date="2015" name="Sci. Rep.">
        <title>Genome of the facultative scuticociliatosis pathogen Pseudocohnilembus persalinus provides insight into its virulence through horizontal gene transfer.</title>
        <authorList>
            <person name="Xiong J."/>
            <person name="Wang G."/>
            <person name="Cheng J."/>
            <person name="Tian M."/>
            <person name="Pan X."/>
            <person name="Warren A."/>
            <person name="Jiang C."/>
            <person name="Yuan D."/>
            <person name="Miao W."/>
        </authorList>
    </citation>
    <scope>NUCLEOTIDE SEQUENCE [LARGE SCALE GENOMIC DNA]</scope>
    <source>
        <strain evidence="8">36N120E</strain>
    </source>
</reference>
<keyword evidence="3 6" id="KW-1133">Transmembrane helix</keyword>
<feature type="transmembrane region" description="Helical" evidence="6">
    <location>
        <begin position="12"/>
        <end position="34"/>
    </location>
</feature>
<keyword evidence="9" id="KW-1185">Reference proteome</keyword>
<evidence type="ECO:0000256" key="4">
    <source>
        <dbReference type="ARBA" id="ARBA00023136"/>
    </source>
</evidence>
<evidence type="ECO:0000256" key="5">
    <source>
        <dbReference type="SAM" id="Coils"/>
    </source>
</evidence>
<dbReference type="InParanoid" id="A0A0V0QCC3"/>
<dbReference type="InterPro" id="IPR050911">
    <property type="entry name" value="DRAM/TMEM150_Autophagy_Mod"/>
</dbReference>
<evidence type="ECO:0000256" key="3">
    <source>
        <dbReference type="ARBA" id="ARBA00022989"/>
    </source>
</evidence>
<evidence type="ECO:0000256" key="6">
    <source>
        <dbReference type="SAM" id="Phobius"/>
    </source>
</evidence>